<protein>
    <recommendedName>
        <fullName evidence="12 13">NH(3)-dependent NAD(+) synthetase</fullName>
        <ecNumber evidence="11 13">6.3.1.5</ecNumber>
    </recommendedName>
</protein>
<dbReference type="InterPro" id="IPR022310">
    <property type="entry name" value="NAD/GMP_synthase"/>
</dbReference>
<dbReference type="InterPro" id="IPR003694">
    <property type="entry name" value="NAD_synthase"/>
</dbReference>
<keyword evidence="3 13" id="KW-0436">Ligase</keyword>
<evidence type="ECO:0000256" key="15">
    <source>
        <dbReference type="RuleBase" id="RU003812"/>
    </source>
</evidence>
<feature type="domain" description="NAD/GMP synthase" evidence="16">
    <location>
        <begin position="24"/>
        <end position="265"/>
    </location>
</feature>
<comment type="catalytic activity">
    <reaction evidence="9 13 15">
        <text>deamido-NAD(+) + NH4(+) + ATP = AMP + diphosphate + NAD(+) + H(+)</text>
        <dbReference type="Rhea" id="RHEA:21188"/>
        <dbReference type="ChEBI" id="CHEBI:15378"/>
        <dbReference type="ChEBI" id="CHEBI:28938"/>
        <dbReference type="ChEBI" id="CHEBI:30616"/>
        <dbReference type="ChEBI" id="CHEBI:33019"/>
        <dbReference type="ChEBI" id="CHEBI:57540"/>
        <dbReference type="ChEBI" id="CHEBI:58437"/>
        <dbReference type="ChEBI" id="CHEBI:456215"/>
        <dbReference type="EC" id="6.3.1.5"/>
    </reaction>
</comment>
<dbReference type="EMBL" id="FPAA01000007">
    <property type="protein sequence ID" value="SFS77201.1"/>
    <property type="molecule type" value="Genomic_DNA"/>
</dbReference>
<dbReference type="EC" id="6.3.1.5" evidence="11 13"/>
<feature type="binding site" evidence="13">
    <location>
        <position position="189"/>
    </location>
    <ligand>
        <name>ATP</name>
        <dbReference type="ChEBI" id="CHEBI:30616"/>
    </ligand>
</feature>
<dbReference type="AlphaFoldDB" id="A0A1I6SJQ6"/>
<feature type="binding site" evidence="13">
    <location>
        <position position="180"/>
    </location>
    <ligand>
        <name>deamido-NAD(+)</name>
        <dbReference type="ChEBI" id="CHEBI:58437"/>
        <note>ligand shared between two neighboring subunits</note>
    </ligand>
</feature>
<comment type="pathway">
    <text evidence="13">Cofactor biosynthesis; NAD(+) biosynthesis; NAD(+) from deamido-NAD(+) (ammonia route): step 1/1.</text>
</comment>
<evidence type="ECO:0000256" key="12">
    <source>
        <dbReference type="ARBA" id="ARBA00070926"/>
    </source>
</evidence>
<dbReference type="PANTHER" id="PTHR23090">
    <property type="entry name" value="NH 3 /GLUTAMINE-DEPENDENT NAD + SYNTHETASE"/>
    <property type="match status" value="1"/>
</dbReference>
<evidence type="ECO:0000256" key="11">
    <source>
        <dbReference type="ARBA" id="ARBA00066987"/>
    </source>
</evidence>
<evidence type="ECO:0000256" key="8">
    <source>
        <dbReference type="ARBA" id="ARBA00023027"/>
    </source>
</evidence>
<dbReference type="RefSeq" id="WP_091837334.1">
    <property type="nucleotide sequence ID" value="NZ_FPAA01000007.1"/>
</dbReference>
<dbReference type="HAMAP" id="MF_00193">
    <property type="entry name" value="NadE_ammonia_dep"/>
    <property type="match status" value="1"/>
</dbReference>
<feature type="binding site" evidence="13">
    <location>
        <position position="165"/>
    </location>
    <ligand>
        <name>Mg(2+)</name>
        <dbReference type="ChEBI" id="CHEBI:18420"/>
    </ligand>
</feature>
<dbReference type="CDD" id="cd00553">
    <property type="entry name" value="NAD_synthase"/>
    <property type="match status" value="1"/>
</dbReference>
<feature type="binding site" evidence="13">
    <location>
        <begin position="46"/>
        <end position="53"/>
    </location>
    <ligand>
        <name>ATP</name>
        <dbReference type="ChEBI" id="CHEBI:30616"/>
    </ligand>
</feature>
<feature type="binding site" description="in other chain" evidence="13">
    <location>
        <position position="140"/>
    </location>
    <ligand>
        <name>deamido-NAD(+)</name>
        <dbReference type="ChEBI" id="CHEBI:58437"/>
        <note>ligand shared between two neighboring subunits</note>
    </ligand>
</feature>
<comment type="similarity">
    <text evidence="1 13 14">Belongs to the NAD synthetase family.</text>
</comment>
<keyword evidence="5 13" id="KW-0547">Nucleotide-binding</keyword>
<evidence type="ECO:0000256" key="9">
    <source>
        <dbReference type="ARBA" id="ARBA00051206"/>
    </source>
</evidence>
<comment type="function">
    <text evidence="10 13">Catalyzes the ATP-dependent amidation of deamido-NAD to form NAD. Uses ammonia as a nitrogen source.</text>
</comment>
<feature type="binding site" description="in other chain" evidence="13">
    <location>
        <position position="173"/>
    </location>
    <ligand>
        <name>deamido-NAD(+)</name>
        <dbReference type="ChEBI" id="CHEBI:58437"/>
        <note>ligand shared between two neighboring subunits</note>
    </ligand>
</feature>
<feature type="binding site" evidence="13">
    <location>
        <position position="160"/>
    </location>
    <ligand>
        <name>ATP</name>
        <dbReference type="ChEBI" id="CHEBI:30616"/>
    </ligand>
</feature>
<evidence type="ECO:0000256" key="5">
    <source>
        <dbReference type="ARBA" id="ARBA00022741"/>
    </source>
</evidence>
<feature type="binding site" description="in other chain" evidence="13">
    <location>
        <begin position="260"/>
        <end position="261"/>
    </location>
    <ligand>
        <name>deamido-NAD(+)</name>
        <dbReference type="ChEBI" id="CHEBI:58437"/>
        <note>ligand shared between two neighboring subunits</note>
    </ligand>
</feature>
<proteinExistence type="inferred from homology"/>
<feature type="binding site" evidence="13">
    <location>
        <position position="211"/>
    </location>
    <ligand>
        <name>ATP</name>
        <dbReference type="ChEBI" id="CHEBI:30616"/>
    </ligand>
</feature>
<dbReference type="UniPathway" id="UPA00253">
    <property type="reaction ID" value="UER00333"/>
</dbReference>
<evidence type="ECO:0000256" key="3">
    <source>
        <dbReference type="ARBA" id="ARBA00022598"/>
    </source>
</evidence>
<dbReference type="GO" id="GO:0005524">
    <property type="term" value="F:ATP binding"/>
    <property type="evidence" value="ECO:0007669"/>
    <property type="project" value="UniProtKB-UniRule"/>
</dbReference>
<dbReference type="PANTHER" id="PTHR23090:SF7">
    <property type="entry name" value="NH(3)-DEPENDENT NAD(+) SYNTHETASE"/>
    <property type="match status" value="1"/>
</dbReference>
<organism evidence="17 18">
    <name type="scientific">Marininema halotolerans</name>
    <dbReference type="NCBI Taxonomy" id="1155944"/>
    <lineage>
        <taxon>Bacteria</taxon>
        <taxon>Bacillati</taxon>
        <taxon>Bacillota</taxon>
        <taxon>Bacilli</taxon>
        <taxon>Bacillales</taxon>
        <taxon>Thermoactinomycetaceae</taxon>
        <taxon>Marininema</taxon>
    </lineage>
</organism>
<keyword evidence="7 13" id="KW-0460">Magnesium</keyword>
<keyword evidence="18" id="KW-1185">Reference proteome</keyword>
<dbReference type="NCBIfam" id="TIGR00552">
    <property type="entry name" value="nadE"/>
    <property type="match status" value="1"/>
</dbReference>
<dbReference type="NCBIfam" id="NF001979">
    <property type="entry name" value="PRK00768.1"/>
    <property type="match status" value="1"/>
</dbReference>
<evidence type="ECO:0000256" key="4">
    <source>
        <dbReference type="ARBA" id="ARBA00022723"/>
    </source>
</evidence>
<dbReference type="GO" id="GO:0003952">
    <property type="term" value="F:NAD+ synthase (glutamine-hydrolyzing) activity"/>
    <property type="evidence" value="ECO:0007669"/>
    <property type="project" value="InterPro"/>
</dbReference>
<dbReference type="Gene3D" id="3.40.50.620">
    <property type="entry name" value="HUPs"/>
    <property type="match status" value="1"/>
</dbReference>
<sequence length="275" mass="30310">MKRLQQDIIAELGVSSSIAPETEVKNRVNFIKNYLTHTGAKGLVLGISGGQDSSLAGRLCQLAVEELRQETGGTYTFIAMRLPYGVQRDEEDAQRSLQFIQPDQSIVVNIKDAVDASVRSFQEGTEEALSDYVKGNCKARQRMIAQYNVAGHYGLLVVGTDHAAEAVTGFFTKFGDGGADLVPLFGLSKRQGKKLLQYLGAEPAIYEKVPTADLLDEKPGQADEAELGLTYEIIDDYLEGKEGSQEHAEKVEQRFLATRHKRTIPVSILDTWWKG</sequence>
<evidence type="ECO:0000313" key="18">
    <source>
        <dbReference type="Proteomes" id="UP000198660"/>
    </source>
</evidence>
<dbReference type="GO" id="GO:0008795">
    <property type="term" value="F:NAD+ synthase activity"/>
    <property type="evidence" value="ECO:0007669"/>
    <property type="project" value="UniProtKB-UniRule"/>
</dbReference>
<evidence type="ECO:0000256" key="6">
    <source>
        <dbReference type="ARBA" id="ARBA00022840"/>
    </source>
</evidence>
<dbReference type="GO" id="GO:0046872">
    <property type="term" value="F:metal ion binding"/>
    <property type="evidence" value="ECO:0007669"/>
    <property type="project" value="UniProtKB-KW"/>
</dbReference>
<dbReference type="InterPro" id="IPR014729">
    <property type="entry name" value="Rossmann-like_a/b/a_fold"/>
</dbReference>
<evidence type="ECO:0000256" key="7">
    <source>
        <dbReference type="ARBA" id="ARBA00022842"/>
    </source>
</evidence>
<dbReference type="GO" id="GO:0005737">
    <property type="term" value="C:cytoplasm"/>
    <property type="evidence" value="ECO:0007669"/>
    <property type="project" value="InterPro"/>
</dbReference>
<dbReference type="SUPFAM" id="SSF52402">
    <property type="entry name" value="Adenine nucleotide alpha hydrolases-like"/>
    <property type="match status" value="1"/>
</dbReference>
<dbReference type="Pfam" id="PF02540">
    <property type="entry name" value="NAD_synthase"/>
    <property type="match status" value="1"/>
</dbReference>
<evidence type="ECO:0000256" key="13">
    <source>
        <dbReference type="HAMAP-Rule" id="MF_00193"/>
    </source>
</evidence>
<comment type="subunit">
    <text evidence="2 13">Homodimer.</text>
</comment>
<evidence type="ECO:0000256" key="2">
    <source>
        <dbReference type="ARBA" id="ARBA00011738"/>
    </source>
</evidence>
<dbReference type="FunFam" id="3.40.50.620:FF:000015">
    <property type="entry name" value="NH(3)-dependent NAD(+) synthetase"/>
    <property type="match status" value="1"/>
</dbReference>
<feature type="binding site" evidence="13">
    <location>
        <position position="52"/>
    </location>
    <ligand>
        <name>Mg(2+)</name>
        <dbReference type="ChEBI" id="CHEBI:18420"/>
    </ligand>
</feature>
<accession>A0A1I6SJQ6</accession>
<dbReference type="OrthoDB" id="9803818at2"/>
<reference evidence="18" key="1">
    <citation type="submission" date="2016-10" db="EMBL/GenBank/DDBJ databases">
        <authorList>
            <person name="Varghese N."/>
            <person name="Submissions S."/>
        </authorList>
    </citation>
    <scope>NUCLEOTIDE SEQUENCE [LARGE SCALE GENOMIC DNA]</scope>
    <source>
        <strain evidence="18">DSM 45789</strain>
    </source>
</reference>
<dbReference type="GO" id="GO:0009435">
    <property type="term" value="P:NAD+ biosynthetic process"/>
    <property type="evidence" value="ECO:0007669"/>
    <property type="project" value="UniProtKB-UniRule"/>
</dbReference>
<evidence type="ECO:0000313" key="17">
    <source>
        <dbReference type="EMBL" id="SFS77201.1"/>
    </source>
</evidence>
<dbReference type="InterPro" id="IPR022926">
    <property type="entry name" value="NH(3)-dep_NAD(+)_synth"/>
</dbReference>
<dbReference type="Proteomes" id="UP000198660">
    <property type="component" value="Unassembled WGS sequence"/>
</dbReference>
<evidence type="ECO:0000256" key="10">
    <source>
        <dbReference type="ARBA" id="ARBA00055966"/>
    </source>
</evidence>
<dbReference type="GO" id="GO:0004359">
    <property type="term" value="F:glutaminase activity"/>
    <property type="evidence" value="ECO:0007669"/>
    <property type="project" value="InterPro"/>
</dbReference>
<keyword evidence="4 13" id="KW-0479">Metal-binding</keyword>
<keyword evidence="8 13" id="KW-0520">NAD</keyword>
<evidence type="ECO:0000256" key="1">
    <source>
        <dbReference type="ARBA" id="ARBA00005859"/>
    </source>
</evidence>
<evidence type="ECO:0000256" key="14">
    <source>
        <dbReference type="RuleBase" id="RU003811"/>
    </source>
</evidence>
<evidence type="ECO:0000259" key="16">
    <source>
        <dbReference type="Pfam" id="PF02540"/>
    </source>
</evidence>
<keyword evidence="6 13" id="KW-0067">ATP-binding</keyword>
<gene>
    <name evidence="13" type="primary">nadE</name>
    <name evidence="17" type="ORF">SAMN05444972_107149</name>
</gene>
<name>A0A1I6SJQ6_9BACL</name>